<dbReference type="RefSeq" id="WP_406721347.1">
    <property type="nucleotide sequence ID" value="NZ_CP135443.1"/>
</dbReference>
<proteinExistence type="inferred from homology"/>
<dbReference type="EMBL" id="CP135443">
    <property type="protein sequence ID" value="WRY34575.1"/>
    <property type="molecule type" value="Genomic_DNA"/>
</dbReference>
<name>A0ABZ1E383_9RHOB</name>
<comment type="similarity">
    <text evidence="1">Belongs to the AHA1 family.</text>
</comment>
<reference evidence="3 4" key="1">
    <citation type="submission" date="2023-09" db="EMBL/GenBank/DDBJ databases">
        <title>Thioclava shenzhenensis sp. nov., a multidrug resistant bacteria-antagonizing species isolated from coastal seawater.</title>
        <authorList>
            <person name="Long M."/>
        </authorList>
    </citation>
    <scope>NUCLEOTIDE SEQUENCE [LARGE SCALE GENOMIC DNA]</scope>
    <source>
        <strain evidence="3 4">FTW29</strain>
    </source>
</reference>
<dbReference type="InterPro" id="IPR023393">
    <property type="entry name" value="START-like_dom_sf"/>
</dbReference>
<sequence>MDKITVTTTINAPVGTVWAAYTDATRIPHWNFATPDWHCPEAEVDLRVGGRVVSQMAAKDGSLSFAFGATYTEVTPPHRLAIRMDDGREAVTCFEAMQGRTTVTTCFDPETQNPVAMQQMGWQAILENFRRYLEG</sequence>
<feature type="domain" description="Activator of Hsp90 ATPase homologue 1/2-like C-terminal" evidence="2">
    <location>
        <begin position="11"/>
        <end position="134"/>
    </location>
</feature>
<dbReference type="Pfam" id="PF08327">
    <property type="entry name" value="AHSA1"/>
    <property type="match status" value="1"/>
</dbReference>
<evidence type="ECO:0000256" key="1">
    <source>
        <dbReference type="ARBA" id="ARBA00006817"/>
    </source>
</evidence>
<dbReference type="Proteomes" id="UP001623290">
    <property type="component" value="Chromosome"/>
</dbReference>
<dbReference type="Gene3D" id="3.30.530.20">
    <property type="match status" value="1"/>
</dbReference>
<keyword evidence="4" id="KW-1185">Reference proteome</keyword>
<accession>A0ABZ1E383</accession>
<dbReference type="SUPFAM" id="SSF55961">
    <property type="entry name" value="Bet v1-like"/>
    <property type="match status" value="1"/>
</dbReference>
<evidence type="ECO:0000313" key="3">
    <source>
        <dbReference type="EMBL" id="WRY34575.1"/>
    </source>
</evidence>
<gene>
    <name evidence="3" type="ORF">RPE78_04585</name>
</gene>
<dbReference type="InterPro" id="IPR013538">
    <property type="entry name" value="ASHA1/2-like_C"/>
</dbReference>
<evidence type="ECO:0000313" key="4">
    <source>
        <dbReference type="Proteomes" id="UP001623290"/>
    </source>
</evidence>
<evidence type="ECO:0000259" key="2">
    <source>
        <dbReference type="Pfam" id="PF08327"/>
    </source>
</evidence>
<organism evidence="3 4">
    <name type="scientific">Thioclava litoralis</name>
    <dbReference type="NCBI Taxonomy" id="3076557"/>
    <lineage>
        <taxon>Bacteria</taxon>
        <taxon>Pseudomonadati</taxon>
        <taxon>Pseudomonadota</taxon>
        <taxon>Alphaproteobacteria</taxon>
        <taxon>Rhodobacterales</taxon>
        <taxon>Paracoccaceae</taxon>
        <taxon>Thioclava</taxon>
    </lineage>
</organism>
<protein>
    <submittedName>
        <fullName evidence="3">SRPBCC domain-containing protein</fullName>
    </submittedName>
</protein>